<feature type="region of interest" description="Disordered" evidence="1">
    <location>
        <begin position="91"/>
        <end position="112"/>
    </location>
</feature>
<gene>
    <name evidence="2" type="ORF">PILCRDRAFT_9535</name>
</gene>
<reference evidence="3" key="2">
    <citation type="submission" date="2015-01" db="EMBL/GenBank/DDBJ databases">
        <title>Evolutionary Origins and Diversification of the Mycorrhizal Mutualists.</title>
        <authorList>
            <consortium name="DOE Joint Genome Institute"/>
            <consortium name="Mycorrhizal Genomics Consortium"/>
            <person name="Kohler A."/>
            <person name="Kuo A."/>
            <person name="Nagy L.G."/>
            <person name="Floudas D."/>
            <person name="Copeland A."/>
            <person name="Barry K.W."/>
            <person name="Cichocki N."/>
            <person name="Veneault-Fourrey C."/>
            <person name="LaButti K."/>
            <person name="Lindquist E.A."/>
            <person name="Lipzen A."/>
            <person name="Lundell T."/>
            <person name="Morin E."/>
            <person name="Murat C."/>
            <person name="Riley R."/>
            <person name="Ohm R."/>
            <person name="Sun H."/>
            <person name="Tunlid A."/>
            <person name="Henrissat B."/>
            <person name="Grigoriev I.V."/>
            <person name="Hibbett D.S."/>
            <person name="Martin F."/>
        </authorList>
    </citation>
    <scope>NUCLEOTIDE SEQUENCE [LARGE SCALE GENOMIC DNA]</scope>
    <source>
        <strain evidence="3">F 1598</strain>
    </source>
</reference>
<evidence type="ECO:0000256" key="1">
    <source>
        <dbReference type="SAM" id="MobiDB-lite"/>
    </source>
</evidence>
<protein>
    <submittedName>
        <fullName evidence="2">Uncharacterized protein</fullName>
    </submittedName>
</protein>
<dbReference type="Proteomes" id="UP000054166">
    <property type="component" value="Unassembled WGS sequence"/>
</dbReference>
<evidence type="ECO:0000313" key="3">
    <source>
        <dbReference type="Proteomes" id="UP000054166"/>
    </source>
</evidence>
<dbReference type="EMBL" id="KN833004">
    <property type="protein sequence ID" value="KIM80336.1"/>
    <property type="molecule type" value="Genomic_DNA"/>
</dbReference>
<accession>A0A0C3FLG0</accession>
<evidence type="ECO:0000313" key="2">
    <source>
        <dbReference type="EMBL" id="KIM80336.1"/>
    </source>
</evidence>
<dbReference type="InParanoid" id="A0A0C3FLG0"/>
<dbReference type="HOGENOM" id="CLU_2146816_0_0_1"/>
<dbReference type="AlphaFoldDB" id="A0A0C3FLG0"/>
<sequence length="112" mass="12234">MDEQPLLRVNSALQITNAASDSTTACSNPYHHRQQQQHQQHTSRSRPTPNTLTILVTSTPKTSSAPYRDEIPNAAQCRVAKRVVGKSIMTGVTAGSATPRKGIGMPRRGKER</sequence>
<organism evidence="2 3">
    <name type="scientific">Piloderma croceum (strain F 1598)</name>
    <dbReference type="NCBI Taxonomy" id="765440"/>
    <lineage>
        <taxon>Eukaryota</taxon>
        <taxon>Fungi</taxon>
        <taxon>Dikarya</taxon>
        <taxon>Basidiomycota</taxon>
        <taxon>Agaricomycotina</taxon>
        <taxon>Agaricomycetes</taxon>
        <taxon>Agaricomycetidae</taxon>
        <taxon>Atheliales</taxon>
        <taxon>Atheliaceae</taxon>
        <taxon>Piloderma</taxon>
    </lineage>
</organism>
<proteinExistence type="predicted"/>
<feature type="region of interest" description="Disordered" evidence="1">
    <location>
        <begin position="20"/>
        <end position="52"/>
    </location>
</feature>
<reference evidence="2 3" key="1">
    <citation type="submission" date="2014-04" db="EMBL/GenBank/DDBJ databases">
        <authorList>
            <consortium name="DOE Joint Genome Institute"/>
            <person name="Kuo A."/>
            <person name="Tarkka M."/>
            <person name="Buscot F."/>
            <person name="Kohler A."/>
            <person name="Nagy L.G."/>
            <person name="Floudas D."/>
            <person name="Copeland A."/>
            <person name="Barry K.W."/>
            <person name="Cichocki N."/>
            <person name="Veneault-Fourrey C."/>
            <person name="LaButti K."/>
            <person name="Lindquist E.A."/>
            <person name="Lipzen A."/>
            <person name="Lundell T."/>
            <person name="Morin E."/>
            <person name="Murat C."/>
            <person name="Sun H."/>
            <person name="Tunlid A."/>
            <person name="Henrissat B."/>
            <person name="Grigoriev I.V."/>
            <person name="Hibbett D.S."/>
            <person name="Martin F."/>
            <person name="Nordberg H.P."/>
            <person name="Cantor M.N."/>
            <person name="Hua S.X."/>
        </authorList>
    </citation>
    <scope>NUCLEOTIDE SEQUENCE [LARGE SCALE GENOMIC DNA]</scope>
    <source>
        <strain evidence="2 3">F 1598</strain>
    </source>
</reference>
<keyword evidence="3" id="KW-1185">Reference proteome</keyword>
<name>A0A0C3FLG0_PILCF</name>